<reference evidence="1 2" key="1">
    <citation type="journal article" date="2016" name="Nat. Commun.">
        <title>Thousands of microbial genomes shed light on interconnected biogeochemical processes in an aquifer system.</title>
        <authorList>
            <person name="Anantharaman K."/>
            <person name="Brown C.T."/>
            <person name="Hug L.A."/>
            <person name="Sharon I."/>
            <person name="Castelle C.J."/>
            <person name="Probst A.J."/>
            <person name="Thomas B.C."/>
            <person name="Singh A."/>
            <person name="Wilkins M.J."/>
            <person name="Karaoz U."/>
            <person name="Brodie E.L."/>
            <person name="Williams K.H."/>
            <person name="Hubbard S.S."/>
            <person name="Banfield J.F."/>
        </authorList>
    </citation>
    <scope>NUCLEOTIDE SEQUENCE [LARGE SCALE GENOMIC DNA]</scope>
</reference>
<sequence>MIYEHKRRELRVKNGTHITKTDAKRLNKWLYYHNECTNFSVKRHEKYIYIKCLLVSRAV</sequence>
<dbReference type="Proteomes" id="UP000176741">
    <property type="component" value="Unassembled WGS sequence"/>
</dbReference>
<organism evidence="1 2">
    <name type="scientific">Candidatus Woesebacteria bacterium RIFCSPHIGHO2_01_FULL_38_26b</name>
    <dbReference type="NCBI Taxonomy" id="1802491"/>
    <lineage>
        <taxon>Bacteria</taxon>
        <taxon>Candidatus Woeseibacteriota</taxon>
    </lineage>
</organism>
<dbReference type="EMBL" id="MGGD01000057">
    <property type="protein sequence ID" value="OGM19769.1"/>
    <property type="molecule type" value="Genomic_DNA"/>
</dbReference>
<evidence type="ECO:0000313" key="2">
    <source>
        <dbReference type="Proteomes" id="UP000176741"/>
    </source>
</evidence>
<protein>
    <submittedName>
        <fullName evidence="1">Uncharacterized protein</fullName>
    </submittedName>
</protein>
<comment type="caution">
    <text evidence="1">The sequence shown here is derived from an EMBL/GenBank/DDBJ whole genome shotgun (WGS) entry which is preliminary data.</text>
</comment>
<gene>
    <name evidence="1" type="ORF">A2771_01710</name>
</gene>
<evidence type="ECO:0000313" key="1">
    <source>
        <dbReference type="EMBL" id="OGM19769.1"/>
    </source>
</evidence>
<proteinExistence type="predicted"/>
<dbReference type="AlphaFoldDB" id="A0A1F7XYI1"/>
<name>A0A1F7XYI1_9BACT</name>
<accession>A0A1F7XYI1</accession>